<evidence type="ECO:0000256" key="2">
    <source>
        <dbReference type="SAM" id="MobiDB-lite"/>
    </source>
</evidence>
<dbReference type="Pfam" id="PF13505">
    <property type="entry name" value="OMP_b-brl"/>
    <property type="match status" value="1"/>
</dbReference>
<reference evidence="5 6" key="1">
    <citation type="submission" date="2020-08" db="EMBL/GenBank/DDBJ databases">
        <title>Genome sequence of Sphingomonas daechungensis KACC 18115T.</title>
        <authorList>
            <person name="Hyun D.-W."/>
            <person name="Bae J.-W."/>
        </authorList>
    </citation>
    <scope>NUCLEOTIDE SEQUENCE [LARGE SCALE GENOMIC DNA]</scope>
    <source>
        <strain evidence="5 6">KACC 18115</strain>
    </source>
</reference>
<name>A0ABX6T0L9_9SPHN</name>
<keyword evidence="1 3" id="KW-0732">Signal</keyword>
<feature type="region of interest" description="Disordered" evidence="2">
    <location>
        <begin position="223"/>
        <end position="252"/>
    </location>
</feature>
<dbReference type="Gene3D" id="2.40.160.20">
    <property type="match status" value="1"/>
</dbReference>
<feature type="chain" id="PRO_5045186842" evidence="3">
    <location>
        <begin position="21"/>
        <end position="297"/>
    </location>
</feature>
<dbReference type="EMBL" id="CP060780">
    <property type="protein sequence ID" value="QNP43382.1"/>
    <property type="molecule type" value="Genomic_DNA"/>
</dbReference>
<protein>
    <submittedName>
        <fullName evidence="5">Porin family protein</fullName>
    </submittedName>
</protein>
<dbReference type="InterPro" id="IPR027385">
    <property type="entry name" value="Beta-barrel_OMP"/>
</dbReference>
<evidence type="ECO:0000313" key="6">
    <source>
        <dbReference type="Proteomes" id="UP000516134"/>
    </source>
</evidence>
<dbReference type="InterPro" id="IPR011250">
    <property type="entry name" value="OMP/PagP_B-barrel"/>
</dbReference>
<feature type="signal peptide" evidence="3">
    <location>
        <begin position="1"/>
        <end position="20"/>
    </location>
</feature>
<evidence type="ECO:0000313" key="5">
    <source>
        <dbReference type="EMBL" id="QNP43382.1"/>
    </source>
</evidence>
<gene>
    <name evidence="5" type="ORF">H9L15_00515</name>
</gene>
<sequence>MRNILLAAVAAAAIASPAVARDGSGYVGVELGPMLAEDTKLDYDDGVNSFTDTVAVDYNTGWDLGLYGGYDFGMIRTEVDLSYKRAGVNEVVLDAPLCSTITNCIQDADGHASVLSAMGNLLLDFGDDNGLGGYVGAGVGFASVDLDATAAGGGSVDDKDSGVAWQVLAGLKFPVSANIDAGVRYRFMNTARMKFSDGTESLEGRWRSHSLLATLTYNFYSPPPPPPLRRRPAASAASGDADVPGRFGDLGDRSLPGSAASASAAAAGARARLITGTQEKSRSGNTRAGFFFACAAN</sequence>
<accession>A0ABX6T0L9</accession>
<evidence type="ECO:0000256" key="1">
    <source>
        <dbReference type="ARBA" id="ARBA00022729"/>
    </source>
</evidence>
<dbReference type="Proteomes" id="UP000516134">
    <property type="component" value="Chromosome"/>
</dbReference>
<organism evidence="5 6">
    <name type="scientific">Sphingomonas daechungensis</name>
    <dbReference type="NCBI Taxonomy" id="1176646"/>
    <lineage>
        <taxon>Bacteria</taxon>
        <taxon>Pseudomonadati</taxon>
        <taxon>Pseudomonadota</taxon>
        <taxon>Alphaproteobacteria</taxon>
        <taxon>Sphingomonadales</taxon>
        <taxon>Sphingomonadaceae</taxon>
        <taxon>Sphingomonas</taxon>
    </lineage>
</organism>
<evidence type="ECO:0000256" key="3">
    <source>
        <dbReference type="SAM" id="SignalP"/>
    </source>
</evidence>
<dbReference type="RefSeq" id="WP_187714812.1">
    <property type="nucleotide sequence ID" value="NZ_CP060780.1"/>
</dbReference>
<keyword evidence="6" id="KW-1185">Reference proteome</keyword>
<proteinExistence type="predicted"/>
<evidence type="ECO:0000259" key="4">
    <source>
        <dbReference type="Pfam" id="PF13505"/>
    </source>
</evidence>
<feature type="domain" description="Outer membrane protein beta-barrel" evidence="4">
    <location>
        <begin position="6"/>
        <end position="219"/>
    </location>
</feature>
<dbReference type="SUPFAM" id="SSF56925">
    <property type="entry name" value="OMPA-like"/>
    <property type="match status" value="1"/>
</dbReference>